<dbReference type="AlphaFoldDB" id="A0A934HHT9"/>
<evidence type="ECO:0000313" key="2">
    <source>
        <dbReference type="Proteomes" id="UP000613255"/>
    </source>
</evidence>
<keyword evidence="2" id="KW-1185">Reference proteome</keyword>
<evidence type="ECO:0000313" key="1">
    <source>
        <dbReference type="EMBL" id="MBI6628429.1"/>
    </source>
</evidence>
<accession>A0A934HHT9</accession>
<proteinExistence type="predicted"/>
<sequence>MYPVAALFGLGFDTATTLALLVVGASLPDIGLELPHVRRTCKAASADVDAQGFPWLCSLHSTYKRFLFKNLHHAFA</sequence>
<protein>
    <submittedName>
        <fullName evidence="1">Uncharacterized protein</fullName>
    </submittedName>
</protein>
<organism evidence="1 2">
    <name type="scientific">Pontibaca salina</name>
    <dbReference type="NCBI Taxonomy" id="2795731"/>
    <lineage>
        <taxon>Bacteria</taxon>
        <taxon>Pseudomonadati</taxon>
        <taxon>Pseudomonadota</taxon>
        <taxon>Alphaproteobacteria</taxon>
        <taxon>Rhodobacterales</taxon>
        <taxon>Roseobacteraceae</taxon>
        <taxon>Pontibaca</taxon>
    </lineage>
</organism>
<comment type="caution">
    <text evidence="1">The sequence shown here is derived from an EMBL/GenBank/DDBJ whole genome shotgun (WGS) entry which is preliminary data.</text>
</comment>
<dbReference type="Proteomes" id="UP000613255">
    <property type="component" value="Unassembled WGS sequence"/>
</dbReference>
<reference evidence="1" key="1">
    <citation type="submission" date="2020-12" db="EMBL/GenBank/DDBJ databases">
        <title>Pontibaca salina gen. nov., sp. nov., isolated from marine sediment.</title>
        <authorList>
            <person name="Bo J."/>
            <person name="Wang S."/>
            <person name="Song X."/>
            <person name="Du Z."/>
        </authorList>
    </citation>
    <scope>NUCLEOTIDE SEQUENCE</scope>
    <source>
        <strain evidence="1">S1109L</strain>
    </source>
</reference>
<dbReference type="EMBL" id="JAEIJD010000001">
    <property type="protein sequence ID" value="MBI6628429.1"/>
    <property type="molecule type" value="Genomic_DNA"/>
</dbReference>
<gene>
    <name evidence="1" type="ORF">JAO82_00910</name>
</gene>
<name>A0A934HHT9_9RHOB</name>